<dbReference type="Proteomes" id="UP000299102">
    <property type="component" value="Unassembled WGS sequence"/>
</dbReference>
<evidence type="ECO:0000313" key="1">
    <source>
        <dbReference type="EMBL" id="GBP54742.1"/>
    </source>
</evidence>
<protein>
    <submittedName>
        <fullName evidence="1">Uncharacterized protein</fullName>
    </submittedName>
</protein>
<sequence length="91" mass="10193">MSVPVAKPRSLPHFPFHQLAPLSVNILLLPERLATHWGYGDQLFLVGAAQPSLSWFKNQLAFRVFQNRLTHLANPAQRRCILPPPGGIAFL</sequence>
<gene>
    <name evidence="1" type="ORF">EVAR_90025_1</name>
</gene>
<evidence type="ECO:0000313" key="2">
    <source>
        <dbReference type="Proteomes" id="UP000299102"/>
    </source>
</evidence>
<dbReference type="AlphaFoldDB" id="A0A4C1WVT1"/>
<keyword evidence="2" id="KW-1185">Reference proteome</keyword>
<dbReference type="EMBL" id="BGZK01000654">
    <property type="protein sequence ID" value="GBP54742.1"/>
    <property type="molecule type" value="Genomic_DNA"/>
</dbReference>
<comment type="caution">
    <text evidence="1">The sequence shown here is derived from an EMBL/GenBank/DDBJ whole genome shotgun (WGS) entry which is preliminary data.</text>
</comment>
<reference evidence="1 2" key="1">
    <citation type="journal article" date="2019" name="Commun. Biol.">
        <title>The bagworm genome reveals a unique fibroin gene that provides high tensile strength.</title>
        <authorList>
            <person name="Kono N."/>
            <person name="Nakamura H."/>
            <person name="Ohtoshi R."/>
            <person name="Tomita M."/>
            <person name="Numata K."/>
            <person name="Arakawa K."/>
        </authorList>
    </citation>
    <scope>NUCLEOTIDE SEQUENCE [LARGE SCALE GENOMIC DNA]</scope>
</reference>
<accession>A0A4C1WVT1</accession>
<proteinExistence type="predicted"/>
<name>A0A4C1WVT1_EUMVA</name>
<organism evidence="1 2">
    <name type="scientific">Eumeta variegata</name>
    <name type="common">Bagworm moth</name>
    <name type="synonym">Eumeta japonica</name>
    <dbReference type="NCBI Taxonomy" id="151549"/>
    <lineage>
        <taxon>Eukaryota</taxon>
        <taxon>Metazoa</taxon>
        <taxon>Ecdysozoa</taxon>
        <taxon>Arthropoda</taxon>
        <taxon>Hexapoda</taxon>
        <taxon>Insecta</taxon>
        <taxon>Pterygota</taxon>
        <taxon>Neoptera</taxon>
        <taxon>Endopterygota</taxon>
        <taxon>Lepidoptera</taxon>
        <taxon>Glossata</taxon>
        <taxon>Ditrysia</taxon>
        <taxon>Tineoidea</taxon>
        <taxon>Psychidae</taxon>
        <taxon>Oiketicinae</taxon>
        <taxon>Eumeta</taxon>
    </lineage>
</organism>